<dbReference type="AlphaFoldDB" id="A0A1Y5XHJ9"/>
<name>A0A1Y5XHJ9_KIBAR</name>
<dbReference type="Gene3D" id="2.160.20.120">
    <property type="match status" value="1"/>
</dbReference>
<evidence type="ECO:0000259" key="1">
    <source>
        <dbReference type="Pfam" id="PF13349"/>
    </source>
</evidence>
<keyword evidence="3" id="KW-1185">Reference proteome</keyword>
<reference evidence="2 3" key="1">
    <citation type="submission" date="2017-04" db="EMBL/GenBank/DDBJ databases">
        <authorList>
            <person name="Afonso C.L."/>
            <person name="Miller P.J."/>
            <person name="Scott M.A."/>
            <person name="Spackman E."/>
            <person name="Goraichik I."/>
            <person name="Dimitrov K.M."/>
            <person name="Suarez D.L."/>
            <person name="Swayne D.E."/>
        </authorList>
    </citation>
    <scope>NUCLEOTIDE SEQUENCE [LARGE SCALE GENOMIC DNA]</scope>
    <source>
        <strain evidence="2 3">DSM 43828</strain>
    </source>
</reference>
<protein>
    <submittedName>
        <fullName evidence="2">Putative adhesin</fullName>
    </submittedName>
</protein>
<dbReference type="Proteomes" id="UP000192674">
    <property type="component" value="Unassembled WGS sequence"/>
</dbReference>
<proteinExistence type="predicted"/>
<dbReference type="RefSeq" id="WP_084427027.1">
    <property type="nucleotide sequence ID" value="NZ_FWXV01000002.1"/>
</dbReference>
<dbReference type="PROSITE" id="PS51257">
    <property type="entry name" value="PROKAR_LIPOPROTEIN"/>
    <property type="match status" value="1"/>
</dbReference>
<accession>A0A1Y5XHJ9</accession>
<sequence>MDLSRRVVLGVCAIGVGTLLLSGCEGFRVSSNTFSDSTDLTQKVATVRIDNGSGAVRIRAGATPSVRRTVYYRDNNQPGQTHRVEGDTLVLENCKQRNCSIDYEVTLPAAAKIMGEVGSGEIDVAGMAEVGVRSGSGDIRVRDISGPVAVNVGSGRVELIGLAQSAVVDASSGDVTLSDVKGDVTILSRSGEVNASGIGGKAAVESSSGDVRVDMATAQSVKVTASSGRINVTVPRGQMYKADVTTSSGEKLVNIDTSPQSPYVLDLDASSGDIHVDYRV</sequence>
<evidence type="ECO:0000313" key="2">
    <source>
        <dbReference type="EMBL" id="SMC94976.1"/>
    </source>
</evidence>
<dbReference type="OrthoDB" id="4331847at2"/>
<evidence type="ECO:0000313" key="3">
    <source>
        <dbReference type="Proteomes" id="UP000192674"/>
    </source>
</evidence>
<dbReference type="EMBL" id="FWXV01000002">
    <property type="protein sequence ID" value="SMC94976.1"/>
    <property type="molecule type" value="Genomic_DNA"/>
</dbReference>
<gene>
    <name evidence="2" type="ORF">SAMN05661093_03092</name>
</gene>
<dbReference type="Pfam" id="PF13349">
    <property type="entry name" value="DUF4097"/>
    <property type="match status" value="1"/>
</dbReference>
<organism evidence="2 3">
    <name type="scientific">Kibdelosporangium aridum</name>
    <dbReference type="NCBI Taxonomy" id="2030"/>
    <lineage>
        <taxon>Bacteria</taxon>
        <taxon>Bacillati</taxon>
        <taxon>Actinomycetota</taxon>
        <taxon>Actinomycetes</taxon>
        <taxon>Pseudonocardiales</taxon>
        <taxon>Pseudonocardiaceae</taxon>
        <taxon>Kibdelosporangium</taxon>
    </lineage>
</organism>
<feature type="domain" description="DUF4097" evidence="1">
    <location>
        <begin position="104"/>
        <end position="275"/>
    </location>
</feature>
<dbReference type="InterPro" id="IPR025164">
    <property type="entry name" value="Toastrack_DUF4097"/>
</dbReference>